<protein>
    <submittedName>
        <fullName evidence="1">Uncharacterized protein</fullName>
    </submittedName>
</protein>
<dbReference type="GeneID" id="25906797"/>
<accession>A0A0L0FZJ4</accession>
<name>A0A0L0FZJ4_9EUKA</name>
<reference evidence="1 2" key="1">
    <citation type="submission" date="2011-02" db="EMBL/GenBank/DDBJ databases">
        <title>The Genome Sequence of Sphaeroforma arctica JP610.</title>
        <authorList>
            <consortium name="The Broad Institute Genome Sequencing Platform"/>
            <person name="Russ C."/>
            <person name="Cuomo C."/>
            <person name="Young S.K."/>
            <person name="Zeng Q."/>
            <person name="Gargeya S."/>
            <person name="Alvarado L."/>
            <person name="Berlin A."/>
            <person name="Chapman S.B."/>
            <person name="Chen Z."/>
            <person name="Freedman E."/>
            <person name="Gellesch M."/>
            <person name="Goldberg J."/>
            <person name="Griggs A."/>
            <person name="Gujja S."/>
            <person name="Heilman E."/>
            <person name="Heiman D."/>
            <person name="Howarth C."/>
            <person name="Mehta T."/>
            <person name="Neiman D."/>
            <person name="Pearson M."/>
            <person name="Roberts A."/>
            <person name="Saif S."/>
            <person name="Shea T."/>
            <person name="Shenoy N."/>
            <person name="Sisk P."/>
            <person name="Stolte C."/>
            <person name="Sykes S."/>
            <person name="White J."/>
            <person name="Yandava C."/>
            <person name="Burger G."/>
            <person name="Gray M.W."/>
            <person name="Holland P.W.H."/>
            <person name="King N."/>
            <person name="Lang F.B.F."/>
            <person name="Roger A.J."/>
            <person name="Ruiz-Trillo I."/>
            <person name="Haas B."/>
            <person name="Nusbaum C."/>
            <person name="Birren B."/>
        </authorList>
    </citation>
    <scope>NUCLEOTIDE SEQUENCE [LARGE SCALE GENOMIC DNA]</scope>
    <source>
        <strain evidence="1 2">JP610</strain>
    </source>
</reference>
<gene>
    <name evidence="1" type="ORF">SARC_06293</name>
</gene>
<sequence>MVAINRSNAGSVSAQYHVTFGSENVQEFNRWEPAHVCNAHPTLKMKKAKYPPAIRARRGAGQRL</sequence>
<dbReference type="AlphaFoldDB" id="A0A0L0FZJ4"/>
<dbReference type="Proteomes" id="UP000054560">
    <property type="component" value="Unassembled WGS sequence"/>
</dbReference>
<evidence type="ECO:0000313" key="1">
    <source>
        <dbReference type="EMBL" id="KNC81388.1"/>
    </source>
</evidence>
<proteinExistence type="predicted"/>
<dbReference type="RefSeq" id="XP_014155290.1">
    <property type="nucleotide sequence ID" value="XM_014299815.1"/>
</dbReference>
<evidence type="ECO:0000313" key="2">
    <source>
        <dbReference type="Proteomes" id="UP000054560"/>
    </source>
</evidence>
<keyword evidence="2" id="KW-1185">Reference proteome</keyword>
<organism evidence="1 2">
    <name type="scientific">Sphaeroforma arctica JP610</name>
    <dbReference type="NCBI Taxonomy" id="667725"/>
    <lineage>
        <taxon>Eukaryota</taxon>
        <taxon>Ichthyosporea</taxon>
        <taxon>Ichthyophonida</taxon>
        <taxon>Sphaeroforma</taxon>
    </lineage>
</organism>
<dbReference type="EMBL" id="KQ242038">
    <property type="protein sequence ID" value="KNC81388.1"/>
    <property type="molecule type" value="Genomic_DNA"/>
</dbReference>